<reference evidence="16 17" key="1">
    <citation type="submission" date="2018-01" db="EMBL/GenBank/DDBJ databases">
        <title>Complete genome sequence of Bacteriovorax stolpii DSM12778.</title>
        <authorList>
            <person name="Tang B."/>
            <person name="Chang J."/>
        </authorList>
    </citation>
    <scope>NUCLEOTIDE SEQUENCE [LARGE SCALE GENOMIC DNA]</scope>
    <source>
        <strain evidence="16 17">DSM 12778</strain>
    </source>
</reference>
<evidence type="ECO:0000256" key="9">
    <source>
        <dbReference type="ARBA" id="ARBA00022840"/>
    </source>
</evidence>
<keyword evidence="6" id="KW-0963">Cytoplasm</keyword>
<dbReference type="EC" id="2.5.1.17" evidence="4 15"/>
<comment type="pathway">
    <text evidence="2 15">Cofactor biosynthesis; adenosylcobalamin biosynthesis; adenosylcobalamin from cob(II)yrinate a,c-diamide: step 2/7.</text>
</comment>
<evidence type="ECO:0000313" key="17">
    <source>
        <dbReference type="Proteomes" id="UP000235584"/>
    </source>
</evidence>
<comment type="catalytic activity">
    <reaction evidence="14 15">
        <text>2 cob(II)alamin + reduced [electron-transfer flavoprotein] + 2 ATP = 2 adenosylcob(III)alamin + 2 triphosphate + oxidized [electron-transfer flavoprotein] + 3 H(+)</text>
        <dbReference type="Rhea" id="RHEA:28671"/>
        <dbReference type="Rhea" id="RHEA-COMP:10685"/>
        <dbReference type="Rhea" id="RHEA-COMP:10686"/>
        <dbReference type="ChEBI" id="CHEBI:15378"/>
        <dbReference type="ChEBI" id="CHEBI:16304"/>
        <dbReference type="ChEBI" id="CHEBI:18036"/>
        <dbReference type="ChEBI" id="CHEBI:18408"/>
        <dbReference type="ChEBI" id="CHEBI:30616"/>
        <dbReference type="ChEBI" id="CHEBI:57692"/>
        <dbReference type="ChEBI" id="CHEBI:58307"/>
        <dbReference type="EC" id="2.5.1.17"/>
    </reaction>
</comment>
<dbReference type="GO" id="GO:0009236">
    <property type="term" value="P:cobalamin biosynthetic process"/>
    <property type="evidence" value="ECO:0007669"/>
    <property type="project" value="UniProtKB-UniRule"/>
</dbReference>
<evidence type="ECO:0000256" key="8">
    <source>
        <dbReference type="ARBA" id="ARBA00022741"/>
    </source>
</evidence>
<keyword evidence="7 15" id="KW-0808">Transferase</keyword>
<evidence type="ECO:0000313" key="16">
    <source>
        <dbReference type="EMBL" id="AUO00053.1"/>
    </source>
</evidence>
<protein>
    <recommendedName>
        <fullName evidence="5 15">Corrinoid adenosyltransferase</fullName>
        <ecNumber evidence="4 15">2.5.1.17</ecNumber>
    </recommendedName>
    <alternativeName>
        <fullName evidence="10 15">Cob(II)alamin adenosyltransferase</fullName>
    </alternativeName>
    <alternativeName>
        <fullName evidence="12 15">Cob(II)yrinic acid a,c-diamide adenosyltransferase</fullName>
    </alternativeName>
    <alternativeName>
        <fullName evidence="11 15">Cobinamide/cobalamin adenosyltransferase</fullName>
    </alternativeName>
</protein>
<dbReference type="FunFam" id="1.20.1200.10:FF:000003">
    <property type="entry name" value="ATP:cob(I)alamin adenosyltransferase"/>
    <property type="match status" value="1"/>
</dbReference>
<comment type="subcellular location">
    <subcellularLocation>
        <location evidence="1">Cytoplasm</location>
    </subcellularLocation>
</comment>
<dbReference type="InterPro" id="IPR029499">
    <property type="entry name" value="PduO-typ"/>
</dbReference>
<dbReference type="GO" id="GO:0005737">
    <property type="term" value="C:cytoplasm"/>
    <property type="evidence" value="ECO:0007669"/>
    <property type="project" value="UniProtKB-SubCell"/>
</dbReference>
<evidence type="ECO:0000256" key="6">
    <source>
        <dbReference type="ARBA" id="ARBA00022490"/>
    </source>
</evidence>
<evidence type="ECO:0000256" key="15">
    <source>
        <dbReference type="RuleBase" id="RU366026"/>
    </source>
</evidence>
<evidence type="ECO:0000256" key="12">
    <source>
        <dbReference type="ARBA" id="ARBA00033354"/>
    </source>
</evidence>
<dbReference type="RefSeq" id="WP_102245340.1">
    <property type="nucleotide sequence ID" value="NZ_CP025704.1"/>
</dbReference>
<evidence type="ECO:0000256" key="3">
    <source>
        <dbReference type="ARBA" id="ARBA00007487"/>
    </source>
</evidence>
<dbReference type="OrthoDB" id="9791169at2"/>
<dbReference type="InterPro" id="IPR036451">
    <property type="entry name" value="CblAdoTrfase-like_sf"/>
</dbReference>
<evidence type="ECO:0000256" key="5">
    <source>
        <dbReference type="ARBA" id="ARBA00020963"/>
    </source>
</evidence>
<dbReference type="InterPro" id="IPR016030">
    <property type="entry name" value="CblAdoTrfase-like"/>
</dbReference>
<name>A0A2K9NX21_BACTC</name>
<dbReference type="GO" id="GO:0008817">
    <property type="term" value="F:corrinoid adenosyltransferase activity"/>
    <property type="evidence" value="ECO:0007669"/>
    <property type="project" value="UniProtKB-UniRule"/>
</dbReference>
<evidence type="ECO:0000256" key="1">
    <source>
        <dbReference type="ARBA" id="ARBA00004496"/>
    </source>
</evidence>
<evidence type="ECO:0000256" key="7">
    <source>
        <dbReference type="ARBA" id="ARBA00022679"/>
    </source>
</evidence>
<comment type="similarity">
    <text evidence="3 15">Belongs to the Cob(I)alamin adenosyltransferase family.</text>
</comment>
<dbReference type="Pfam" id="PF01923">
    <property type="entry name" value="Cob_adeno_trans"/>
    <property type="match status" value="1"/>
</dbReference>
<sequence>MKKAAVYTRTGDKGTTGLVGGTRIKKSDPRIHLYGEVDELNSHIGMAMSLLEKDFDQTLLRKIQSSLFDLGSNLACEKEKRAQFKLPQIKDGTILKLEKEIDEMDAHLEPLKHFILPGGHPAAAAFHVCRTVCRRIERQMVDFEDAHNGEVPEKALTYINRLSDYFFMLSRFINAKKHIKEPIWIAESEG</sequence>
<dbReference type="SUPFAM" id="SSF89028">
    <property type="entry name" value="Cobalamin adenosyltransferase-like"/>
    <property type="match status" value="1"/>
</dbReference>
<accession>A0A2K9NX21</accession>
<evidence type="ECO:0000256" key="14">
    <source>
        <dbReference type="ARBA" id="ARBA00048692"/>
    </source>
</evidence>
<keyword evidence="9 15" id="KW-0067">ATP-binding</keyword>
<dbReference type="PANTHER" id="PTHR12213:SF0">
    <property type="entry name" value="CORRINOID ADENOSYLTRANSFERASE MMAB"/>
    <property type="match status" value="1"/>
</dbReference>
<dbReference type="AlphaFoldDB" id="A0A2K9NX21"/>
<dbReference type="Proteomes" id="UP000235584">
    <property type="component" value="Chromosome"/>
</dbReference>
<comment type="catalytic activity">
    <reaction evidence="13 15">
        <text>2 cob(II)yrinate a,c diamide + reduced [electron-transfer flavoprotein] + 2 ATP = 2 adenosylcob(III)yrinate a,c-diamide + 2 triphosphate + oxidized [electron-transfer flavoprotein] + 3 H(+)</text>
        <dbReference type="Rhea" id="RHEA:11528"/>
        <dbReference type="Rhea" id="RHEA-COMP:10685"/>
        <dbReference type="Rhea" id="RHEA-COMP:10686"/>
        <dbReference type="ChEBI" id="CHEBI:15378"/>
        <dbReference type="ChEBI" id="CHEBI:18036"/>
        <dbReference type="ChEBI" id="CHEBI:30616"/>
        <dbReference type="ChEBI" id="CHEBI:57692"/>
        <dbReference type="ChEBI" id="CHEBI:58307"/>
        <dbReference type="ChEBI" id="CHEBI:58503"/>
        <dbReference type="ChEBI" id="CHEBI:58537"/>
        <dbReference type="EC" id="2.5.1.17"/>
    </reaction>
</comment>
<dbReference type="NCBIfam" id="TIGR00636">
    <property type="entry name" value="PduO_Nterm"/>
    <property type="match status" value="1"/>
</dbReference>
<dbReference type="EMBL" id="CP025704">
    <property type="protein sequence ID" value="AUO00053.1"/>
    <property type="molecule type" value="Genomic_DNA"/>
</dbReference>
<dbReference type="Gene3D" id="1.20.1200.10">
    <property type="entry name" value="Cobalamin adenosyltransferase-like"/>
    <property type="match status" value="1"/>
</dbReference>
<dbReference type="KEGG" id="bsto:C0V70_18470"/>
<keyword evidence="17" id="KW-1185">Reference proteome</keyword>
<organism evidence="16 17">
    <name type="scientific">Bacteriovorax stolpii</name>
    <name type="common">Bdellovibrio stolpii</name>
    <dbReference type="NCBI Taxonomy" id="960"/>
    <lineage>
        <taxon>Bacteria</taxon>
        <taxon>Pseudomonadati</taxon>
        <taxon>Bdellovibrionota</taxon>
        <taxon>Bacteriovoracia</taxon>
        <taxon>Bacteriovoracales</taxon>
        <taxon>Bacteriovoracaceae</taxon>
        <taxon>Bacteriovorax</taxon>
    </lineage>
</organism>
<evidence type="ECO:0000256" key="11">
    <source>
        <dbReference type="ARBA" id="ARBA00033334"/>
    </source>
</evidence>
<dbReference type="PANTHER" id="PTHR12213">
    <property type="entry name" value="CORRINOID ADENOSYLTRANSFERASE"/>
    <property type="match status" value="1"/>
</dbReference>
<keyword evidence="8 15" id="KW-0547">Nucleotide-binding</keyword>
<evidence type="ECO:0000256" key="13">
    <source>
        <dbReference type="ARBA" id="ARBA00048555"/>
    </source>
</evidence>
<gene>
    <name evidence="16" type="ORF">C0V70_18470</name>
</gene>
<proteinExistence type="inferred from homology"/>
<evidence type="ECO:0000256" key="2">
    <source>
        <dbReference type="ARBA" id="ARBA00005121"/>
    </source>
</evidence>
<evidence type="ECO:0000256" key="10">
    <source>
        <dbReference type="ARBA" id="ARBA00031529"/>
    </source>
</evidence>
<dbReference type="GO" id="GO:0005524">
    <property type="term" value="F:ATP binding"/>
    <property type="evidence" value="ECO:0007669"/>
    <property type="project" value="UniProtKB-UniRule"/>
</dbReference>
<evidence type="ECO:0000256" key="4">
    <source>
        <dbReference type="ARBA" id="ARBA00012454"/>
    </source>
</evidence>
<dbReference type="UniPathway" id="UPA00148">
    <property type="reaction ID" value="UER00233"/>
</dbReference>
<keyword evidence="15" id="KW-0169">Cobalamin biosynthesis</keyword>